<dbReference type="GO" id="GO:0005886">
    <property type="term" value="C:plasma membrane"/>
    <property type="evidence" value="ECO:0007669"/>
    <property type="project" value="UniProtKB-SubCell"/>
</dbReference>
<comment type="subcellular location">
    <subcellularLocation>
        <location evidence="1">Cell inner membrane</location>
        <topology evidence="1">Peripheral membrane protein</topology>
        <orientation evidence="1">Cytoplasmic side</orientation>
    </subcellularLocation>
</comment>
<dbReference type="InterPro" id="IPR050725">
    <property type="entry name" value="CysQ/Inositol_MonoPase"/>
</dbReference>
<dbReference type="SUPFAM" id="SSF56655">
    <property type="entry name" value="Carbohydrate phosphatase"/>
    <property type="match status" value="1"/>
</dbReference>
<reference evidence="3 4" key="1">
    <citation type="journal article" date="2015" name="Genome Announc.">
        <title>Genome Sequence of 'Candidatus Thioglobus singularis' Strain PS1, a Mixotroph from the SUP05 Clade of Marine Gammaproteobacteria.</title>
        <authorList>
            <person name="Marshall K.T."/>
            <person name="Morris R.M."/>
        </authorList>
    </citation>
    <scope>NUCLEOTIDE SEQUENCE [LARGE SCALE GENOMIC DNA]</scope>
    <source>
        <strain evidence="3 4">PS1</strain>
    </source>
</reference>
<evidence type="ECO:0000256" key="2">
    <source>
        <dbReference type="PIRSR" id="PIRSR600760-2"/>
    </source>
</evidence>
<feature type="binding site" evidence="1">
    <location>
        <position position="92"/>
    </location>
    <ligand>
        <name>Mg(2+)</name>
        <dbReference type="ChEBI" id="CHEBI:18420"/>
        <label>2</label>
    </ligand>
</feature>
<dbReference type="PANTHER" id="PTHR43028:SF5">
    <property type="entry name" value="3'(2'),5'-BISPHOSPHATE NUCLEOTIDASE 1"/>
    <property type="match status" value="1"/>
</dbReference>
<dbReference type="GO" id="GO:0000287">
    <property type="term" value="F:magnesium ion binding"/>
    <property type="evidence" value="ECO:0007669"/>
    <property type="project" value="UniProtKB-UniRule"/>
</dbReference>
<accession>A0A0M4LE72</accession>
<protein>
    <recommendedName>
        <fullName evidence="1">3'(2'),5'-bisphosphate nucleotidase CysQ</fullName>
        <ecNumber evidence="1">3.1.3.7</ecNumber>
    </recommendedName>
    <alternativeName>
        <fullName evidence="1">3'(2'),5-bisphosphonucleoside 3'(2')-phosphohydrolase</fullName>
    </alternativeName>
    <alternativeName>
        <fullName evidence="1">3'-phosphoadenosine 5'-phosphate phosphatase</fullName>
        <shortName evidence="1">PAP phosphatase</shortName>
    </alternativeName>
</protein>
<evidence type="ECO:0000313" key="3">
    <source>
        <dbReference type="EMBL" id="ALE01268.1"/>
    </source>
</evidence>
<keyword evidence="4" id="KW-1185">Reference proteome</keyword>
<dbReference type="HAMAP" id="MF_02095">
    <property type="entry name" value="CysQ"/>
    <property type="match status" value="1"/>
</dbReference>
<keyword evidence="1" id="KW-0472">Membrane</keyword>
<dbReference type="PRINTS" id="PR00377">
    <property type="entry name" value="IMPHPHTASES"/>
</dbReference>
<evidence type="ECO:0000256" key="1">
    <source>
        <dbReference type="HAMAP-Rule" id="MF_02095"/>
    </source>
</evidence>
<proteinExistence type="inferred from homology"/>
<feature type="binding site" evidence="1">
    <location>
        <position position="89"/>
    </location>
    <ligand>
        <name>Mg(2+)</name>
        <dbReference type="ChEBI" id="CHEBI:18420"/>
        <label>1</label>
    </ligand>
</feature>
<feature type="binding site" evidence="1">
    <location>
        <position position="69"/>
    </location>
    <ligand>
        <name>Mg(2+)</name>
        <dbReference type="ChEBI" id="CHEBI:18420"/>
        <label>1</label>
    </ligand>
</feature>
<feature type="binding site" evidence="1">
    <location>
        <position position="91"/>
    </location>
    <ligand>
        <name>Mg(2+)</name>
        <dbReference type="ChEBI" id="CHEBI:18420"/>
        <label>1</label>
    </ligand>
</feature>
<dbReference type="STRING" id="1125411.W908_00745"/>
<comment type="cofactor">
    <cofactor evidence="1 2">
        <name>Mg(2+)</name>
        <dbReference type="ChEBI" id="CHEBI:18420"/>
    </cofactor>
</comment>
<dbReference type="OrthoDB" id="9785695at2"/>
<dbReference type="CDD" id="cd01638">
    <property type="entry name" value="CysQ"/>
    <property type="match status" value="1"/>
</dbReference>
<dbReference type="InterPro" id="IPR000760">
    <property type="entry name" value="Inositol_monophosphatase-like"/>
</dbReference>
<keyword evidence="1" id="KW-1003">Cell membrane</keyword>
<sequence length="254" mass="28741">MKTMNSKILSQLINLTAQAGEIIMDLRANSSDYSIKADNTPVTLADKASHELIVNTLQKLTPHTPILSEESSHIPFSTRKSWDEYWLIDPLDGTRDFIDGSPDFCIIIALIRDNYPVFGLIYSPFNKVHYYRFENNASVKLVNKTTSTILTSKPKRWEKIVVGRYSNNNKGLKEHLKYKTNFETFKLGSALKFCLIAEGIYHYYPKFGRCSEWDTAAGVWILEGAGGKVTDLNDNALQYNSTKDIISPAFRAIA</sequence>
<dbReference type="GO" id="GO:0008441">
    <property type="term" value="F:3'(2'),5'-bisphosphate nucleotidase activity"/>
    <property type="evidence" value="ECO:0007669"/>
    <property type="project" value="UniProtKB-UniRule"/>
</dbReference>
<dbReference type="Gene3D" id="3.40.190.80">
    <property type="match status" value="1"/>
</dbReference>
<organism evidence="3 4">
    <name type="scientific">Candidatus Pseudothioglobus singularis PS1</name>
    <dbReference type="NCBI Taxonomy" id="1125411"/>
    <lineage>
        <taxon>Bacteria</taxon>
        <taxon>Pseudomonadati</taxon>
        <taxon>Pseudomonadota</taxon>
        <taxon>Gammaproteobacteria</taxon>
        <taxon>Candidatus Pseudothioglobaceae</taxon>
        <taxon>Candidatus Pseudothioglobus</taxon>
    </lineage>
</organism>
<feature type="binding site" evidence="2">
    <location>
        <position position="89"/>
    </location>
    <ligand>
        <name>Mg(2+)</name>
        <dbReference type="ChEBI" id="CHEBI:18420"/>
        <label>1</label>
        <note>catalytic</note>
    </ligand>
</feature>
<dbReference type="GO" id="GO:0050427">
    <property type="term" value="P:3'-phosphoadenosine 5'-phosphosulfate metabolic process"/>
    <property type="evidence" value="ECO:0007669"/>
    <property type="project" value="TreeGrafter"/>
</dbReference>
<name>A0A0M4LE72_9GAMM</name>
<dbReference type="EMBL" id="CP006911">
    <property type="protein sequence ID" value="ALE01268.1"/>
    <property type="molecule type" value="Genomic_DNA"/>
</dbReference>
<comment type="function">
    <text evidence="1">Converts adenosine-3',5'-bisphosphate (PAP) to AMP.</text>
</comment>
<comment type="similarity">
    <text evidence="1">Belongs to the inositol monophosphatase superfamily. CysQ family.</text>
</comment>
<feature type="binding site" evidence="2">
    <location>
        <position position="91"/>
    </location>
    <ligand>
        <name>Mg(2+)</name>
        <dbReference type="ChEBI" id="CHEBI:18420"/>
        <label>1</label>
        <note>catalytic</note>
    </ligand>
</feature>
<feature type="binding site" evidence="1">
    <location>
        <begin position="91"/>
        <end position="94"/>
    </location>
    <ligand>
        <name>substrate</name>
    </ligand>
</feature>
<dbReference type="EC" id="3.1.3.7" evidence="1"/>
<keyword evidence="1" id="KW-0378">Hydrolase</keyword>
<keyword evidence="1 2" id="KW-0460">Magnesium</keyword>
<keyword evidence="1 2" id="KW-0479">Metal-binding</keyword>
<feature type="binding site" evidence="2">
    <location>
        <position position="92"/>
    </location>
    <ligand>
        <name>Mg(2+)</name>
        <dbReference type="ChEBI" id="CHEBI:18420"/>
        <label>1</label>
        <note>catalytic</note>
    </ligand>
</feature>
<dbReference type="KEGG" id="tsn:W908_00745"/>
<feature type="binding site" evidence="2">
    <location>
        <position position="214"/>
    </location>
    <ligand>
        <name>Mg(2+)</name>
        <dbReference type="ChEBI" id="CHEBI:18420"/>
        <label>1</label>
        <note>catalytic</note>
    </ligand>
</feature>
<dbReference type="PATRIC" id="fig|1125411.7.peg.149"/>
<feature type="binding site" evidence="1">
    <location>
        <position position="69"/>
    </location>
    <ligand>
        <name>substrate</name>
    </ligand>
</feature>
<dbReference type="PANTHER" id="PTHR43028">
    <property type="entry name" value="3'(2'),5'-BISPHOSPHATE NUCLEOTIDASE 1"/>
    <property type="match status" value="1"/>
</dbReference>
<feature type="binding site" evidence="1">
    <location>
        <position position="89"/>
    </location>
    <ligand>
        <name>Mg(2+)</name>
        <dbReference type="ChEBI" id="CHEBI:18420"/>
        <label>2</label>
    </ligand>
</feature>
<dbReference type="Gene3D" id="3.30.540.10">
    <property type="entry name" value="Fructose-1,6-Bisphosphatase, subunit A, domain 1"/>
    <property type="match status" value="1"/>
</dbReference>
<comment type="catalytic activity">
    <reaction evidence="1">
        <text>adenosine 3',5'-bisphosphate + H2O = AMP + phosphate</text>
        <dbReference type="Rhea" id="RHEA:10040"/>
        <dbReference type="ChEBI" id="CHEBI:15377"/>
        <dbReference type="ChEBI" id="CHEBI:43474"/>
        <dbReference type="ChEBI" id="CHEBI:58343"/>
        <dbReference type="ChEBI" id="CHEBI:456215"/>
        <dbReference type="EC" id="3.1.3.7"/>
    </reaction>
</comment>
<evidence type="ECO:0000313" key="4">
    <source>
        <dbReference type="Proteomes" id="UP000068905"/>
    </source>
</evidence>
<gene>
    <name evidence="1" type="primary">cysQ</name>
    <name evidence="3" type="ORF">W908_00745</name>
</gene>
<feature type="binding site" evidence="2">
    <location>
        <position position="69"/>
    </location>
    <ligand>
        <name>Mg(2+)</name>
        <dbReference type="ChEBI" id="CHEBI:18420"/>
        <label>1</label>
        <note>catalytic</note>
    </ligand>
</feature>
<keyword evidence="1" id="KW-0997">Cell inner membrane</keyword>
<dbReference type="InterPro" id="IPR006240">
    <property type="entry name" value="CysQ"/>
</dbReference>
<dbReference type="NCBIfam" id="TIGR01331">
    <property type="entry name" value="bisphos_cysQ"/>
    <property type="match status" value="1"/>
</dbReference>
<feature type="binding site" evidence="1">
    <location>
        <position position="214"/>
    </location>
    <ligand>
        <name>Mg(2+)</name>
        <dbReference type="ChEBI" id="CHEBI:18420"/>
        <label>2</label>
    </ligand>
</feature>
<dbReference type="GO" id="GO:0000103">
    <property type="term" value="P:sulfate assimilation"/>
    <property type="evidence" value="ECO:0007669"/>
    <property type="project" value="TreeGrafter"/>
</dbReference>
<feature type="binding site" evidence="1">
    <location>
        <position position="214"/>
    </location>
    <ligand>
        <name>substrate</name>
    </ligand>
</feature>
<dbReference type="AlphaFoldDB" id="A0A0M4LE72"/>
<dbReference type="Pfam" id="PF00459">
    <property type="entry name" value="Inositol_P"/>
    <property type="match status" value="1"/>
</dbReference>
<dbReference type="Proteomes" id="UP000068905">
    <property type="component" value="Chromosome"/>
</dbReference>